<dbReference type="KEGG" id="dau:Daud_1945"/>
<dbReference type="AlphaFoldDB" id="B1I5Z2"/>
<dbReference type="InterPro" id="IPR006015">
    <property type="entry name" value="Universal_stress_UspA"/>
</dbReference>
<dbReference type="eggNOG" id="COG0589">
    <property type="taxonomic scope" value="Bacteria"/>
</dbReference>
<dbReference type="Proteomes" id="UP000008544">
    <property type="component" value="Chromosome"/>
</dbReference>
<dbReference type="OrthoDB" id="152484at2"/>
<gene>
    <name evidence="3" type="ordered locus">Daud_1945</name>
</gene>
<dbReference type="HOGENOM" id="CLU_049301_16_2_9"/>
<dbReference type="CDD" id="cd00293">
    <property type="entry name" value="USP-like"/>
    <property type="match status" value="1"/>
</dbReference>
<keyword evidence="4" id="KW-1185">Reference proteome</keyword>
<dbReference type="InterPro" id="IPR014729">
    <property type="entry name" value="Rossmann-like_a/b/a_fold"/>
</dbReference>
<reference evidence="3 4" key="2">
    <citation type="journal article" date="2008" name="Science">
        <title>Environmental genomics reveals a single-species ecosystem deep within Earth.</title>
        <authorList>
            <person name="Chivian D."/>
            <person name="Brodie E.L."/>
            <person name="Alm E.J."/>
            <person name="Culley D.E."/>
            <person name="Dehal P.S."/>
            <person name="Desantis T.Z."/>
            <person name="Gihring T.M."/>
            <person name="Lapidus A."/>
            <person name="Lin L.H."/>
            <person name="Lowry S.R."/>
            <person name="Moser D.P."/>
            <person name="Richardson P.M."/>
            <person name="Southam G."/>
            <person name="Wanger G."/>
            <person name="Pratt L.M."/>
            <person name="Andersen G.L."/>
            <person name="Hazen T.C."/>
            <person name="Brockman F.J."/>
            <person name="Arkin A.P."/>
            <person name="Onstott T.C."/>
        </authorList>
    </citation>
    <scope>NUCLEOTIDE SEQUENCE [LARGE SCALE GENOMIC DNA]</scope>
    <source>
        <strain evidence="3 4">MP104C</strain>
    </source>
</reference>
<evidence type="ECO:0000256" key="1">
    <source>
        <dbReference type="ARBA" id="ARBA00008791"/>
    </source>
</evidence>
<name>B1I5Z2_DESAP</name>
<dbReference type="Pfam" id="PF00582">
    <property type="entry name" value="Usp"/>
    <property type="match status" value="1"/>
</dbReference>
<dbReference type="EMBL" id="CP000860">
    <property type="protein sequence ID" value="ACA60437.1"/>
    <property type="molecule type" value="Genomic_DNA"/>
</dbReference>
<dbReference type="PRINTS" id="PR01438">
    <property type="entry name" value="UNVRSLSTRESS"/>
</dbReference>
<dbReference type="PANTHER" id="PTHR46268:SF6">
    <property type="entry name" value="UNIVERSAL STRESS PROTEIN UP12"/>
    <property type="match status" value="1"/>
</dbReference>
<accession>B1I5Z2</accession>
<dbReference type="Gene3D" id="3.40.50.620">
    <property type="entry name" value="HUPs"/>
    <property type="match status" value="1"/>
</dbReference>
<dbReference type="STRING" id="477974.Daud_1945"/>
<organism evidence="3 4">
    <name type="scientific">Desulforudis audaxviator (strain MP104C)</name>
    <dbReference type="NCBI Taxonomy" id="477974"/>
    <lineage>
        <taxon>Bacteria</taxon>
        <taxon>Bacillati</taxon>
        <taxon>Bacillota</taxon>
        <taxon>Clostridia</taxon>
        <taxon>Thermoanaerobacterales</taxon>
        <taxon>Candidatus Desulforudaceae</taxon>
        <taxon>Candidatus Desulforudis</taxon>
    </lineage>
</organism>
<evidence type="ECO:0000259" key="2">
    <source>
        <dbReference type="Pfam" id="PF00582"/>
    </source>
</evidence>
<protein>
    <submittedName>
        <fullName evidence="3">UspA domain protein</fullName>
    </submittedName>
</protein>
<feature type="domain" description="UspA" evidence="2">
    <location>
        <begin position="1"/>
        <end position="139"/>
    </location>
</feature>
<evidence type="ECO:0000313" key="4">
    <source>
        <dbReference type="Proteomes" id="UP000008544"/>
    </source>
</evidence>
<comment type="similarity">
    <text evidence="1">Belongs to the universal stress protein A family.</text>
</comment>
<sequence>MFKKVLVATDSSENAQTAVEYASKLLKYHPEAQVVLLNVYKIPNIREYDAHVSIENTLRRRSQDILDKAAGVFDTQDISVEKVSLPGDPGQVIAEYARENGFDHIIIGATGQSQLGALLFGSVARKVTQLARCPVIVIR</sequence>
<reference evidence="4" key="1">
    <citation type="submission" date="2007-10" db="EMBL/GenBank/DDBJ databases">
        <title>Complete sequence of chromosome of Desulforudis audaxviator MP104C.</title>
        <authorList>
            <person name="Copeland A."/>
            <person name="Lucas S."/>
            <person name="Lapidus A."/>
            <person name="Barry K."/>
            <person name="Glavina del Rio T."/>
            <person name="Dalin E."/>
            <person name="Tice H."/>
            <person name="Bruce D."/>
            <person name="Pitluck S."/>
            <person name="Lowry S.R."/>
            <person name="Larimer F."/>
            <person name="Land M.L."/>
            <person name="Hauser L."/>
            <person name="Kyrpides N."/>
            <person name="Ivanova N.N."/>
            <person name="Richardson P."/>
        </authorList>
    </citation>
    <scope>NUCLEOTIDE SEQUENCE [LARGE SCALE GENOMIC DNA]</scope>
    <source>
        <strain evidence="4">MP104C</strain>
    </source>
</reference>
<dbReference type="SUPFAM" id="SSF52402">
    <property type="entry name" value="Adenine nucleotide alpha hydrolases-like"/>
    <property type="match status" value="1"/>
</dbReference>
<dbReference type="InterPro" id="IPR006016">
    <property type="entry name" value="UspA"/>
</dbReference>
<dbReference type="RefSeq" id="WP_012303012.1">
    <property type="nucleotide sequence ID" value="NC_010424.1"/>
</dbReference>
<proteinExistence type="inferred from homology"/>
<dbReference type="PANTHER" id="PTHR46268">
    <property type="entry name" value="STRESS RESPONSE PROTEIN NHAX"/>
    <property type="match status" value="1"/>
</dbReference>
<evidence type="ECO:0000313" key="3">
    <source>
        <dbReference type="EMBL" id="ACA60437.1"/>
    </source>
</evidence>